<feature type="compositionally biased region" description="Low complexity" evidence="1">
    <location>
        <begin position="116"/>
        <end position="133"/>
    </location>
</feature>
<keyword evidence="4" id="KW-1185">Reference proteome</keyword>
<evidence type="ECO:0000313" key="4">
    <source>
        <dbReference type="Proteomes" id="UP000623467"/>
    </source>
</evidence>
<evidence type="ECO:0000313" key="3">
    <source>
        <dbReference type="EMBL" id="KAF7371433.1"/>
    </source>
</evidence>
<evidence type="ECO:0000259" key="2">
    <source>
        <dbReference type="Pfam" id="PF18721"/>
    </source>
</evidence>
<reference evidence="3" key="1">
    <citation type="submission" date="2020-05" db="EMBL/GenBank/DDBJ databases">
        <title>Mycena genomes resolve the evolution of fungal bioluminescence.</title>
        <authorList>
            <person name="Tsai I.J."/>
        </authorList>
    </citation>
    <scope>NUCLEOTIDE SEQUENCE</scope>
    <source>
        <strain evidence="3">160909Yilan</strain>
    </source>
</reference>
<sequence length="472" mass="52828">MPASVKDLILILQVFFPRDLALQQGLYVLAVIISLYPILRLHANQHREPRQPPRTGWYKSAATLLASAFSDESNNLEAWPSGLGGDRAEEYAEKGAILGSNTGVANLTEPEALGDEANSPNAAPLPANLPESLPQLEAPPAGSPRGYIRLAVMDGKGIKHRKCALDECKFPLYNYKNGRFCETHLDLRNKCGIIPCGLPVRYPGAVTCNSQSHIDWHKQYENRFSRLSFPGVQRVIRRQQIAQAEEGSTQPRGPTLRVELHGLGDMPGDQVVHTFKAKSIHCLQTVQWACGVPIGWGKCYRSESASQVLSILNNIWANHPDFRPSCLAYDNACDLLRYIATQNATDVWLTTTKFIVDAWHYIGHKATDVVCRTRCNPAPMDGSQPDLVLTEEDSNGQVHQTRAFNTETAEQLNSWLNGFESQLRQMSDVNYDFFVHVLMLIYAEMTEKKIHAKDMELTDEFWDRVNGLDVDI</sequence>
<feature type="region of interest" description="Disordered" evidence="1">
    <location>
        <begin position="112"/>
        <end position="133"/>
    </location>
</feature>
<feature type="domain" description="CxC6 like cysteine cluster associated with KDZ" evidence="2">
    <location>
        <begin position="152"/>
        <end position="218"/>
    </location>
</feature>
<dbReference type="EMBL" id="JACAZH010000004">
    <property type="protein sequence ID" value="KAF7371433.1"/>
    <property type="molecule type" value="Genomic_DNA"/>
</dbReference>
<proteinExistence type="predicted"/>
<evidence type="ECO:0000256" key="1">
    <source>
        <dbReference type="SAM" id="MobiDB-lite"/>
    </source>
</evidence>
<dbReference type="AlphaFoldDB" id="A0A8H6Z2I7"/>
<dbReference type="Proteomes" id="UP000623467">
    <property type="component" value="Unassembled WGS sequence"/>
</dbReference>
<organism evidence="3 4">
    <name type="scientific">Mycena sanguinolenta</name>
    <dbReference type="NCBI Taxonomy" id="230812"/>
    <lineage>
        <taxon>Eukaryota</taxon>
        <taxon>Fungi</taxon>
        <taxon>Dikarya</taxon>
        <taxon>Basidiomycota</taxon>
        <taxon>Agaricomycotina</taxon>
        <taxon>Agaricomycetes</taxon>
        <taxon>Agaricomycetidae</taxon>
        <taxon>Agaricales</taxon>
        <taxon>Marasmiineae</taxon>
        <taxon>Mycenaceae</taxon>
        <taxon>Mycena</taxon>
    </lineage>
</organism>
<gene>
    <name evidence="3" type="ORF">MSAN_00780200</name>
</gene>
<dbReference type="InterPro" id="IPR040898">
    <property type="entry name" value="CxC6"/>
</dbReference>
<protein>
    <recommendedName>
        <fullName evidence="2">CxC6 like cysteine cluster associated with KDZ domain-containing protein</fullName>
    </recommendedName>
</protein>
<dbReference type="OrthoDB" id="2527272at2759"/>
<accession>A0A8H6Z2I7</accession>
<comment type="caution">
    <text evidence="3">The sequence shown here is derived from an EMBL/GenBank/DDBJ whole genome shotgun (WGS) entry which is preliminary data.</text>
</comment>
<name>A0A8H6Z2I7_9AGAR</name>
<dbReference type="Pfam" id="PF18721">
    <property type="entry name" value="CxC6"/>
    <property type="match status" value="1"/>
</dbReference>